<evidence type="ECO:0000313" key="1">
    <source>
        <dbReference type="EMBL" id="BBH05894.1"/>
    </source>
</evidence>
<dbReference type="PROSITE" id="PS51257">
    <property type="entry name" value="PROKAR_LIPOPROTEIN"/>
    <property type="match status" value="1"/>
</dbReference>
<organism evidence="1">
    <name type="scientific">Prunus dulcis</name>
    <name type="common">Almond</name>
    <name type="synonym">Amygdalus dulcis</name>
    <dbReference type="NCBI Taxonomy" id="3755"/>
    <lineage>
        <taxon>Eukaryota</taxon>
        <taxon>Viridiplantae</taxon>
        <taxon>Streptophyta</taxon>
        <taxon>Embryophyta</taxon>
        <taxon>Tracheophyta</taxon>
        <taxon>Spermatophyta</taxon>
        <taxon>Magnoliopsida</taxon>
        <taxon>eudicotyledons</taxon>
        <taxon>Gunneridae</taxon>
        <taxon>Pentapetalae</taxon>
        <taxon>rosids</taxon>
        <taxon>fabids</taxon>
        <taxon>Rosales</taxon>
        <taxon>Rosaceae</taxon>
        <taxon>Amygdaloideae</taxon>
        <taxon>Amygdaleae</taxon>
        <taxon>Prunus</taxon>
    </lineage>
</organism>
<gene>
    <name evidence="1" type="ORF">Prudu_017411</name>
</gene>
<sequence length="83" mass="9319">MMALMHRHHSCCSSYASGASCFVLEAKEDRRQESLLELEPSGIARNGLENFLPYHHHSDMLCCHNIGSLDMDAFDKEDGSCCK</sequence>
<protein>
    <submittedName>
        <fullName evidence="1">Auxin-responsive family protein</fullName>
    </submittedName>
</protein>
<reference evidence="1" key="1">
    <citation type="journal article" date="2019" name="Science">
        <title>Mutation of a bHLH transcription factor allowed almond domestication.</title>
        <authorList>
            <person name="Sanchez-Perez R."/>
            <person name="Pavan S."/>
            <person name="Mazzeo R."/>
            <person name="Moldovan C."/>
            <person name="Aiese Cigliano R."/>
            <person name="Del Cueto J."/>
            <person name="Ricciardi F."/>
            <person name="Lotti C."/>
            <person name="Ricciardi L."/>
            <person name="Dicenta F."/>
            <person name="Lopez-Marques R.L."/>
            <person name="Lindberg Moller B."/>
        </authorList>
    </citation>
    <scope>NUCLEOTIDE SEQUENCE</scope>
</reference>
<dbReference type="AlphaFoldDB" id="A0A4Y1RNK1"/>
<accession>A0A4Y1RNK1</accession>
<dbReference type="EMBL" id="AP019302">
    <property type="protein sequence ID" value="BBH05894.1"/>
    <property type="molecule type" value="Genomic_DNA"/>
</dbReference>
<proteinExistence type="predicted"/>
<name>A0A4Y1RNK1_PRUDU</name>